<dbReference type="InterPro" id="IPR009003">
    <property type="entry name" value="Peptidase_S1_PA"/>
</dbReference>
<dbReference type="AlphaFoldDB" id="X0XAK7"/>
<gene>
    <name evidence="1" type="ORF">S01H1_69479</name>
</gene>
<dbReference type="EMBL" id="BARS01046137">
    <property type="protein sequence ID" value="GAG40110.1"/>
    <property type="molecule type" value="Genomic_DNA"/>
</dbReference>
<proteinExistence type="predicted"/>
<dbReference type="SUPFAM" id="SSF50494">
    <property type="entry name" value="Trypsin-like serine proteases"/>
    <property type="match status" value="1"/>
</dbReference>
<sequence>MRNYTKASTTFYLGEEIPGIGTELIHVGSLLGDIGSCSFTTGVTSQVGRLLALDDNYAEAVYDQTSAVSFPGSSGGGVFNSETGQYIGMLTAGIRDAQGFAWYVPVRRQRAWAKSVGMEWAMDSMIPMPNEADLKKIPLDDGR</sequence>
<dbReference type="InterPro" id="IPR043504">
    <property type="entry name" value="Peptidase_S1_PA_chymotrypsin"/>
</dbReference>
<reference evidence="1" key="1">
    <citation type="journal article" date="2014" name="Front. Microbiol.">
        <title>High frequency of phylogenetically diverse reductive dehalogenase-homologous genes in deep subseafloor sedimentary metagenomes.</title>
        <authorList>
            <person name="Kawai M."/>
            <person name="Futagami T."/>
            <person name="Toyoda A."/>
            <person name="Takaki Y."/>
            <person name="Nishi S."/>
            <person name="Hori S."/>
            <person name="Arai W."/>
            <person name="Tsubouchi T."/>
            <person name="Morono Y."/>
            <person name="Uchiyama I."/>
            <person name="Ito T."/>
            <person name="Fujiyama A."/>
            <person name="Inagaki F."/>
            <person name="Takami H."/>
        </authorList>
    </citation>
    <scope>NUCLEOTIDE SEQUENCE</scope>
    <source>
        <strain evidence="1">Expedition CK06-06</strain>
    </source>
</reference>
<protein>
    <recommendedName>
        <fullName evidence="2">Peptidase S1 domain-containing protein</fullName>
    </recommendedName>
</protein>
<comment type="caution">
    <text evidence="1">The sequence shown here is derived from an EMBL/GenBank/DDBJ whole genome shotgun (WGS) entry which is preliminary data.</text>
</comment>
<evidence type="ECO:0000313" key="1">
    <source>
        <dbReference type="EMBL" id="GAG40110.1"/>
    </source>
</evidence>
<evidence type="ECO:0008006" key="2">
    <source>
        <dbReference type="Google" id="ProtNLM"/>
    </source>
</evidence>
<name>X0XAK7_9ZZZZ</name>
<dbReference type="Gene3D" id="2.40.10.10">
    <property type="entry name" value="Trypsin-like serine proteases"/>
    <property type="match status" value="1"/>
</dbReference>
<organism evidence="1">
    <name type="scientific">marine sediment metagenome</name>
    <dbReference type="NCBI Taxonomy" id="412755"/>
    <lineage>
        <taxon>unclassified sequences</taxon>
        <taxon>metagenomes</taxon>
        <taxon>ecological metagenomes</taxon>
    </lineage>
</organism>
<accession>X0XAK7</accession>